<dbReference type="OrthoDB" id="4487085at2759"/>
<keyword evidence="2" id="KW-1185">Reference proteome</keyword>
<dbReference type="PANTHER" id="PTHR35205:SF1">
    <property type="entry name" value="ZU5 DOMAIN-CONTAINING PROTEIN"/>
    <property type="match status" value="1"/>
</dbReference>
<gene>
    <name evidence="1" type="ORF">BT96DRAFT_1020578</name>
</gene>
<evidence type="ECO:0000313" key="1">
    <source>
        <dbReference type="EMBL" id="KAE9397787.1"/>
    </source>
</evidence>
<dbReference type="EMBL" id="ML769492">
    <property type="protein sequence ID" value="KAE9397787.1"/>
    <property type="molecule type" value="Genomic_DNA"/>
</dbReference>
<dbReference type="Proteomes" id="UP000799118">
    <property type="component" value="Unassembled WGS sequence"/>
</dbReference>
<reference evidence="1" key="1">
    <citation type="journal article" date="2019" name="Environ. Microbiol.">
        <title>Fungal ecological strategies reflected in gene transcription - a case study of two litter decomposers.</title>
        <authorList>
            <person name="Barbi F."/>
            <person name="Kohler A."/>
            <person name="Barry K."/>
            <person name="Baskaran P."/>
            <person name="Daum C."/>
            <person name="Fauchery L."/>
            <person name="Ihrmark K."/>
            <person name="Kuo A."/>
            <person name="LaButti K."/>
            <person name="Lipzen A."/>
            <person name="Morin E."/>
            <person name="Grigoriev I.V."/>
            <person name="Henrissat B."/>
            <person name="Lindahl B."/>
            <person name="Martin F."/>
        </authorList>
    </citation>
    <scope>NUCLEOTIDE SEQUENCE</scope>
    <source>
        <strain evidence="1">JB14</strain>
    </source>
</reference>
<evidence type="ECO:0000313" key="2">
    <source>
        <dbReference type="Proteomes" id="UP000799118"/>
    </source>
</evidence>
<dbReference type="InterPro" id="IPR027417">
    <property type="entry name" value="P-loop_NTPase"/>
</dbReference>
<dbReference type="Gene3D" id="3.40.50.300">
    <property type="entry name" value="P-loop containing nucleotide triphosphate hydrolases"/>
    <property type="match status" value="1"/>
</dbReference>
<dbReference type="SUPFAM" id="SSF52540">
    <property type="entry name" value="P-loop containing nucleoside triphosphate hydrolases"/>
    <property type="match status" value="1"/>
</dbReference>
<name>A0A6A4HL69_9AGAR</name>
<sequence>MDVLKDFLKQNLKYSHIFMDASSGQTLAKSVADMINKGTLAQADTLLVLQSAYAPVEEYLHTLPHAPIIVIATQSSIPSSTTPAFHLPDNADQHVVHKLLHSIERTLNLGQHVVTLVASGGTGKTQAVLKFVSENLFRFSNVWFFDASSNDTLTANFKELGKAAGVGKDVKNVKDFLARINQNWLCIFDNADDEKVFLNDYIPICNHGNVIITSRLSESSQMASPDCQINLMDLTKESAVKLLLSQVHEQSSHENHNLASKIVDALGCHALAVSTAGAYIESTPTCTLEIYLTHFNKKKKKILNYRMRSLDSYQRTVYSAFHLSFEKLSHPTQLFMQICAYLNPTAIPLGIFTQAAAFTGNDSSTVDVDPPIEAINFLKNFVSVQG</sequence>
<dbReference type="PANTHER" id="PTHR35205">
    <property type="entry name" value="NB-ARC AND TPR DOMAIN PROTEIN"/>
    <property type="match status" value="1"/>
</dbReference>
<organism evidence="1 2">
    <name type="scientific">Gymnopus androsaceus JB14</name>
    <dbReference type="NCBI Taxonomy" id="1447944"/>
    <lineage>
        <taxon>Eukaryota</taxon>
        <taxon>Fungi</taxon>
        <taxon>Dikarya</taxon>
        <taxon>Basidiomycota</taxon>
        <taxon>Agaricomycotina</taxon>
        <taxon>Agaricomycetes</taxon>
        <taxon>Agaricomycetidae</taxon>
        <taxon>Agaricales</taxon>
        <taxon>Marasmiineae</taxon>
        <taxon>Omphalotaceae</taxon>
        <taxon>Gymnopus</taxon>
    </lineage>
</organism>
<dbReference type="AlphaFoldDB" id="A0A6A4HL69"/>
<dbReference type="GO" id="GO:0043531">
    <property type="term" value="F:ADP binding"/>
    <property type="evidence" value="ECO:0007669"/>
    <property type="project" value="InterPro"/>
</dbReference>
<proteinExistence type="predicted"/>
<protein>
    <submittedName>
        <fullName evidence="1">Uncharacterized protein</fullName>
    </submittedName>
</protein>
<accession>A0A6A4HL69</accession>